<proteinExistence type="predicted"/>
<dbReference type="Proteomes" id="UP001241472">
    <property type="component" value="Unassembled WGS sequence"/>
</dbReference>
<evidence type="ECO:0000313" key="2">
    <source>
        <dbReference type="Proteomes" id="UP001241472"/>
    </source>
</evidence>
<evidence type="ECO:0008006" key="3">
    <source>
        <dbReference type="Google" id="ProtNLM"/>
    </source>
</evidence>
<dbReference type="EMBL" id="JAUSRF010000006">
    <property type="protein sequence ID" value="MDP9837570.1"/>
    <property type="molecule type" value="Genomic_DNA"/>
</dbReference>
<accession>A0ABT9PSY1</accession>
<sequence>MSEATSSALQDFILAEVVRKSSEENVRSLIEKKIDEAIKGAVDDAFRSYGSVYKQIQTAVGNALAVGDDINVPAYGVMVMNLLREKLDASVSELLRGKIAEDMDELLKIAPKEVKFSEIVESMIRHAKEMGNGWGKVAVFVEESDYTAGSYHVGIDPDGDQRKRYECDTQFYVDAAGKISSLTVNRRDVNKIIGIAPYWGYQKTIFSAYACGSKLIMDDLEPSLEYGDGY</sequence>
<evidence type="ECO:0000313" key="1">
    <source>
        <dbReference type="EMBL" id="MDP9837570.1"/>
    </source>
</evidence>
<protein>
    <recommendedName>
        <fullName evidence="3">Gp42</fullName>
    </recommendedName>
</protein>
<gene>
    <name evidence="1" type="ORF">J2T09_002322</name>
</gene>
<dbReference type="RefSeq" id="WP_306834406.1">
    <property type="nucleotide sequence ID" value="NZ_JAUSRF010000006.1"/>
</dbReference>
<organism evidence="1 2">
    <name type="scientific">Neorhizobium huautlense</name>
    <dbReference type="NCBI Taxonomy" id="67774"/>
    <lineage>
        <taxon>Bacteria</taxon>
        <taxon>Pseudomonadati</taxon>
        <taxon>Pseudomonadota</taxon>
        <taxon>Alphaproteobacteria</taxon>
        <taxon>Hyphomicrobiales</taxon>
        <taxon>Rhizobiaceae</taxon>
        <taxon>Rhizobium/Agrobacterium group</taxon>
        <taxon>Neorhizobium</taxon>
    </lineage>
</organism>
<comment type="caution">
    <text evidence="1">The sequence shown here is derived from an EMBL/GenBank/DDBJ whole genome shotgun (WGS) entry which is preliminary data.</text>
</comment>
<reference evidence="1 2" key="1">
    <citation type="submission" date="2023-07" db="EMBL/GenBank/DDBJ databases">
        <title>Sorghum-associated microbial communities from plants grown in Nebraska, USA.</title>
        <authorList>
            <person name="Schachtman D."/>
        </authorList>
    </citation>
    <scope>NUCLEOTIDE SEQUENCE [LARGE SCALE GENOMIC DNA]</scope>
    <source>
        <strain evidence="1 2">DS1307</strain>
    </source>
</reference>
<name>A0ABT9PSY1_9HYPH</name>
<keyword evidence="2" id="KW-1185">Reference proteome</keyword>